<feature type="repeat" description="TPR" evidence="3">
    <location>
        <begin position="510"/>
        <end position="543"/>
    </location>
</feature>
<feature type="repeat" description="TPR" evidence="3">
    <location>
        <begin position="359"/>
        <end position="392"/>
    </location>
</feature>
<evidence type="ECO:0000256" key="2">
    <source>
        <dbReference type="ARBA" id="ARBA00022803"/>
    </source>
</evidence>
<organism evidence="4 5">
    <name type="scientific">Floridaenema evergladense BLCC-F167</name>
    <dbReference type="NCBI Taxonomy" id="3153639"/>
    <lineage>
        <taxon>Bacteria</taxon>
        <taxon>Bacillati</taxon>
        <taxon>Cyanobacteriota</taxon>
        <taxon>Cyanophyceae</taxon>
        <taxon>Oscillatoriophycideae</taxon>
        <taxon>Aerosakkonematales</taxon>
        <taxon>Aerosakkonemataceae</taxon>
        <taxon>Floridanema</taxon>
        <taxon>Floridanema evergladense</taxon>
    </lineage>
</organism>
<evidence type="ECO:0000313" key="4">
    <source>
        <dbReference type="EMBL" id="MFB2837806.1"/>
    </source>
</evidence>
<sequence>MTPSTSSPSEIKTKAATRRIEAFYKRFGQAHLYLAYHAAFPLALTPDLLYRLWANFQRDIQGEVLGIPWIAVADILLSNLCDEVGHELYEMDLAVRNDLLRCLKEDKRFGQQRINELSNFLLEYVQQQLYSDDPDIRDFAQAQKWTALSYTNSIEAARELALAFSKLDHADKPEVLRMASLTDTFSEGLGEEFKPLLVYARAMKNFAHGAVKEAERQFFEVLKEDKVIRVTDVELPVPEQIKAQLEENFPEKVEAPGTLVIPKKRISISLIFLILIATSFFLWSRCSLDEEIKLFDNANDLMDLGKNEQAISIYNQLINRNPKFYQAWTNRGYALAGQKKYKESLDSCIAATKIKPEDFEAFICQGLAYQNLGNNDAALTAFNQALEVIPKVESRDRKRNESIALDNRGVLYLSKMGNFEKAIDDFKRAIDVDDSYYIAQSNLGRALYIKKNYPEAIEAFTKAIDKARETDKKDYEPAWVGRGNAYKELGQKTKALADYDEVTRINPDNYEAWYSRGLLQQEMGDSQGALYSYNQAIRVKPDYQAAIQAKERLLKLTGKQP</sequence>
<dbReference type="Pfam" id="PF13432">
    <property type="entry name" value="TPR_16"/>
    <property type="match status" value="1"/>
</dbReference>
<dbReference type="Proteomes" id="UP001576780">
    <property type="component" value="Unassembled WGS sequence"/>
</dbReference>
<dbReference type="EMBL" id="JBHFNT010000225">
    <property type="protein sequence ID" value="MFB2837806.1"/>
    <property type="molecule type" value="Genomic_DNA"/>
</dbReference>
<feature type="repeat" description="TPR" evidence="3">
    <location>
        <begin position="476"/>
        <end position="509"/>
    </location>
</feature>
<dbReference type="SMART" id="SM00028">
    <property type="entry name" value="TPR"/>
    <property type="match status" value="7"/>
</dbReference>
<dbReference type="PANTHER" id="PTHR44858:SF1">
    <property type="entry name" value="UDP-N-ACETYLGLUCOSAMINE--PEPTIDE N-ACETYLGLUCOSAMINYLTRANSFERASE SPINDLY-RELATED"/>
    <property type="match status" value="1"/>
</dbReference>
<dbReference type="Pfam" id="PF13424">
    <property type="entry name" value="TPR_12"/>
    <property type="match status" value="1"/>
</dbReference>
<dbReference type="Pfam" id="PF13414">
    <property type="entry name" value="TPR_11"/>
    <property type="match status" value="1"/>
</dbReference>
<dbReference type="PANTHER" id="PTHR44858">
    <property type="entry name" value="TETRATRICOPEPTIDE REPEAT PROTEIN 6"/>
    <property type="match status" value="1"/>
</dbReference>
<keyword evidence="2 3" id="KW-0802">TPR repeat</keyword>
<dbReference type="PROSITE" id="PS50005">
    <property type="entry name" value="TPR"/>
    <property type="match status" value="4"/>
</dbReference>
<accession>A0ABV4WSE6</accession>
<evidence type="ECO:0000256" key="3">
    <source>
        <dbReference type="PROSITE-ProRule" id="PRU00339"/>
    </source>
</evidence>
<dbReference type="InterPro" id="IPR050498">
    <property type="entry name" value="Ycf3"/>
</dbReference>
<dbReference type="InterPro" id="IPR019734">
    <property type="entry name" value="TPR_rpt"/>
</dbReference>
<dbReference type="RefSeq" id="WP_413280144.1">
    <property type="nucleotide sequence ID" value="NZ_JBHFNT010000225.1"/>
</dbReference>
<reference evidence="4 5" key="1">
    <citation type="submission" date="2024-09" db="EMBL/GenBank/DDBJ databases">
        <title>Floridaenema gen nov. (Aerosakkonemataceae, Aerosakkonematales ord. nov., Cyanobacteria) from benthic tropical and subtropical fresh waters, with the description of four new species.</title>
        <authorList>
            <person name="Moretto J.A."/>
            <person name="Berthold D.E."/>
            <person name="Lefler F.W."/>
            <person name="Huang I.-S."/>
            <person name="Laughinghouse H. IV."/>
        </authorList>
    </citation>
    <scope>NUCLEOTIDE SEQUENCE [LARGE SCALE GENOMIC DNA]</scope>
    <source>
        <strain evidence="4 5">BLCC-F167</strain>
    </source>
</reference>
<keyword evidence="5" id="KW-1185">Reference proteome</keyword>
<evidence type="ECO:0000256" key="1">
    <source>
        <dbReference type="ARBA" id="ARBA00022737"/>
    </source>
</evidence>
<dbReference type="Gene3D" id="1.25.40.10">
    <property type="entry name" value="Tetratricopeptide repeat domain"/>
    <property type="match status" value="3"/>
</dbReference>
<protein>
    <submittedName>
        <fullName evidence="4">Tetratricopeptide repeat protein</fullName>
    </submittedName>
</protein>
<gene>
    <name evidence="4" type="ORF">ACE1CA_25165</name>
</gene>
<proteinExistence type="predicted"/>
<feature type="repeat" description="TPR" evidence="3">
    <location>
        <begin position="437"/>
        <end position="470"/>
    </location>
</feature>
<dbReference type="SUPFAM" id="SSF48452">
    <property type="entry name" value="TPR-like"/>
    <property type="match status" value="1"/>
</dbReference>
<comment type="caution">
    <text evidence="4">The sequence shown here is derived from an EMBL/GenBank/DDBJ whole genome shotgun (WGS) entry which is preliminary data.</text>
</comment>
<evidence type="ECO:0000313" key="5">
    <source>
        <dbReference type="Proteomes" id="UP001576780"/>
    </source>
</evidence>
<dbReference type="InterPro" id="IPR011990">
    <property type="entry name" value="TPR-like_helical_dom_sf"/>
</dbReference>
<keyword evidence="1" id="KW-0677">Repeat</keyword>
<dbReference type="Pfam" id="PF13374">
    <property type="entry name" value="TPR_10"/>
    <property type="match status" value="1"/>
</dbReference>
<name>A0ABV4WSE6_9CYAN</name>